<dbReference type="GO" id="GO:0016491">
    <property type="term" value="F:oxidoreductase activity"/>
    <property type="evidence" value="ECO:0007669"/>
    <property type="project" value="UniProtKB-KW"/>
</dbReference>
<dbReference type="CDD" id="cd00207">
    <property type="entry name" value="fer2"/>
    <property type="match status" value="1"/>
</dbReference>
<protein>
    <submittedName>
        <fullName evidence="4">2-polyprenylphenol hydroxylase and related flavodoxin oxidoreductases / CDP-6-deoxy-delta-3,4-glucoseen reductase-like</fullName>
    </submittedName>
</protein>
<gene>
    <name evidence="4" type="ORF">MNB_SUP05-SYMBIONT-5-1009</name>
    <name evidence="5" type="ORF">MNB_SUP05-SYMBIONT-7-397</name>
</gene>
<reference evidence="4" key="1">
    <citation type="submission" date="2016-10" db="EMBL/GenBank/DDBJ databases">
        <authorList>
            <person name="de Groot N.N."/>
        </authorList>
    </citation>
    <scope>NUCLEOTIDE SEQUENCE</scope>
</reference>
<evidence type="ECO:0000259" key="2">
    <source>
        <dbReference type="PROSITE" id="PS51085"/>
    </source>
</evidence>
<dbReference type="PROSITE" id="PS00197">
    <property type="entry name" value="2FE2S_FER_1"/>
    <property type="match status" value="1"/>
</dbReference>
<dbReference type="SUPFAM" id="SSF52343">
    <property type="entry name" value="Ferredoxin reductase-like, C-terminal NADP-linked domain"/>
    <property type="match status" value="1"/>
</dbReference>
<dbReference type="SUPFAM" id="SSF63380">
    <property type="entry name" value="Riboflavin synthase domain-like"/>
    <property type="match status" value="1"/>
</dbReference>
<dbReference type="InterPro" id="IPR017927">
    <property type="entry name" value="FAD-bd_FR_type"/>
</dbReference>
<name>A0A1W1E1F9_9ZZZZ</name>
<dbReference type="InterPro" id="IPR036010">
    <property type="entry name" value="2Fe-2S_ferredoxin-like_sf"/>
</dbReference>
<dbReference type="InterPro" id="IPR006058">
    <property type="entry name" value="2Fe2S_fd_BS"/>
</dbReference>
<dbReference type="Pfam" id="PF00111">
    <property type="entry name" value="Fer2"/>
    <property type="match status" value="1"/>
</dbReference>
<dbReference type="GO" id="GO:0051537">
    <property type="term" value="F:2 iron, 2 sulfur cluster binding"/>
    <property type="evidence" value="ECO:0007669"/>
    <property type="project" value="InterPro"/>
</dbReference>
<dbReference type="PROSITE" id="PS51085">
    <property type="entry name" value="2FE2S_FER_2"/>
    <property type="match status" value="1"/>
</dbReference>
<dbReference type="InterPro" id="IPR012675">
    <property type="entry name" value="Beta-grasp_dom_sf"/>
</dbReference>
<evidence type="ECO:0000313" key="4">
    <source>
        <dbReference type="EMBL" id="SFV87802.1"/>
    </source>
</evidence>
<dbReference type="AlphaFoldDB" id="A0A1W1E1F9"/>
<sequence length="341" mass="38358">MPSNNLSNNLFNVHLSNHPRDFECVETDSVLEGGLRHGLAMRYECSNGSCGACEAKLLRGNIKQIKHQDFVLTEKQKLENTFLMCCHAPATDIEVAVKLIDDVKSIVIQKINVKVKHIRLINKDMAILNLRTPRSKTLEFMAGQDVELSFNGTTHRYPIASCPCYGMDLEFHIRNEASDAFAGEIFNGNLKGKTIVSLEGPKGIFVLKEQSPRKMVFIAWDGGFAPIRSLIEHAFSLEMSNPVYFYWAHPADEQVPYLDNHARSWQAVMDEYVYTTIACPFNRANKNDCRKVAKQIFDALDIEVVNQADVYISAPAEVLIYLGELLLDNGLDETQLMASPI</sequence>
<dbReference type="Gene3D" id="3.40.50.80">
    <property type="entry name" value="Nucleotide-binding domain of ferredoxin-NADP reductase (FNR) module"/>
    <property type="match status" value="1"/>
</dbReference>
<dbReference type="EMBL" id="FPHZ01000086">
    <property type="protein sequence ID" value="SFV87802.1"/>
    <property type="molecule type" value="Genomic_DNA"/>
</dbReference>
<dbReference type="InterPro" id="IPR039261">
    <property type="entry name" value="FNR_nucleotide-bd"/>
</dbReference>
<organism evidence="4">
    <name type="scientific">hydrothermal vent metagenome</name>
    <dbReference type="NCBI Taxonomy" id="652676"/>
    <lineage>
        <taxon>unclassified sequences</taxon>
        <taxon>metagenomes</taxon>
        <taxon>ecological metagenomes</taxon>
    </lineage>
</organism>
<dbReference type="Gene3D" id="3.10.20.30">
    <property type="match status" value="1"/>
</dbReference>
<dbReference type="PANTHER" id="PTHR47354">
    <property type="entry name" value="NADH OXIDOREDUCTASE HCR"/>
    <property type="match status" value="1"/>
</dbReference>
<proteinExistence type="predicted"/>
<feature type="domain" description="FAD-binding FR-type" evidence="3">
    <location>
        <begin position="108"/>
        <end position="208"/>
    </location>
</feature>
<dbReference type="Gene3D" id="2.40.30.10">
    <property type="entry name" value="Translation factors"/>
    <property type="match status" value="1"/>
</dbReference>
<dbReference type="SUPFAM" id="SSF54292">
    <property type="entry name" value="2Fe-2S ferredoxin-like"/>
    <property type="match status" value="1"/>
</dbReference>
<evidence type="ECO:0000256" key="1">
    <source>
        <dbReference type="ARBA" id="ARBA00023002"/>
    </source>
</evidence>
<dbReference type="PANTHER" id="PTHR47354:SF7">
    <property type="entry name" value="NAD(P)H-FLAVIN REDUCTASE"/>
    <property type="match status" value="1"/>
</dbReference>
<feature type="domain" description="2Fe-2S ferredoxin-type" evidence="2">
    <location>
        <begin position="11"/>
        <end position="103"/>
    </location>
</feature>
<evidence type="ECO:0000313" key="5">
    <source>
        <dbReference type="EMBL" id="SFV88816.1"/>
    </source>
</evidence>
<dbReference type="InterPro" id="IPR001041">
    <property type="entry name" value="2Fe-2S_ferredoxin-type"/>
</dbReference>
<accession>A0A1W1E1F9</accession>
<dbReference type="EMBL" id="FPIA01000088">
    <property type="protein sequence ID" value="SFV88816.1"/>
    <property type="molecule type" value="Genomic_DNA"/>
</dbReference>
<dbReference type="PROSITE" id="PS51384">
    <property type="entry name" value="FAD_FR"/>
    <property type="match status" value="1"/>
</dbReference>
<keyword evidence="1" id="KW-0560">Oxidoreductase</keyword>
<dbReference type="InterPro" id="IPR050415">
    <property type="entry name" value="MRET"/>
</dbReference>
<dbReference type="PRINTS" id="PR00410">
    <property type="entry name" value="PHEHYDRXLASE"/>
</dbReference>
<dbReference type="InterPro" id="IPR017938">
    <property type="entry name" value="Riboflavin_synthase-like_b-brl"/>
</dbReference>
<evidence type="ECO:0000259" key="3">
    <source>
        <dbReference type="PROSITE" id="PS51384"/>
    </source>
</evidence>